<reference evidence="12" key="2">
    <citation type="journal article" date="2020" name="Nat. Commun.">
        <title>Large-scale genome sequencing of mycorrhizal fungi provides insights into the early evolution of symbiotic traits.</title>
        <authorList>
            <person name="Miyauchi S."/>
            <person name="Kiss E."/>
            <person name="Kuo A."/>
            <person name="Drula E."/>
            <person name="Kohler A."/>
            <person name="Sanchez-Garcia M."/>
            <person name="Morin E."/>
            <person name="Andreopoulos B."/>
            <person name="Barry K.W."/>
            <person name="Bonito G."/>
            <person name="Buee M."/>
            <person name="Carver A."/>
            <person name="Chen C."/>
            <person name="Cichocki N."/>
            <person name="Clum A."/>
            <person name="Culley D."/>
            <person name="Crous P.W."/>
            <person name="Fauchery L."/>
            <person name="Girlanda M."/>
            <person name="Hayes R.D."/>
            <person name="Keri Z."/>
            <person name="LaButti K."/>
            <person name="Lipzen A."/>
            <person name="Lombard V."/>
            <person name="Magnuson J."/>
            <person name="Maillard F."/>
            <person name="Murat C."/>
            <person name="Nolan M."/>
            <person name="Ohm R.A."/>
            <person name="Pangilinan J."/>
            <person name="Pereira M.F."/>
            <person name="Perotto S."/>
            <person name="Peter M."/>
            <person name="Pfister S."/>
            <person name="Riley R."/>
            <person name="Sitrit Y."/>
            <person name="Stielow J.B."/>
            <person name="Szollosi G."/>
            <person name="Zifcakova L."/>
            <person name="Stursova M."/>
            <person name="Spatafora J.W."/>
            <person name="Tedersoo L."/>
            <person name="Vaario L.M."/>
            <person name="Yamada A."/>
            <person name="Yan M."/>
            <person name="Wang P."/>
            <person name="Xu J."/>
            <person name="Bruns T."/>
            <person name="Baldrian P."/>
            <person name="Vilgalys R."/>
            <person name="Dunand C."/>
            <person name="Henrissat B."/>
            <person name="Grigoriev I.V."/>
            <person name="Hibbett D."/>
            <person name="Nagy L.G."/>
            <person name="Martin F.M."/>
        </authorList>
    </citation>
    <scope>NUCLEOTIDE SEQUENCE</scope>
    <source>
        <strain evidence="12">BED1</strain>
    </source>
</reference>
<dbReference type="Proteomes" id="UP001194468">
    <property type="component" value="Unassembled WGS sequence"/>
</dbReference>
<comment type="pathway">
    <text evidence="2">Secondary metabolite biosynthesis.</text>
</comment>
<dbReference type="InterPro" id="IPR002401">
    <property type="entry name" value="Cyt_P450_E_grp-I"/>
</dbReference>
<evidence type="ECO:0000256" key="4">
    <source>
        <dbReference type="ARBA" id="ARBA00022617"/>
    </source>
</evidence>
<dbReference type="GO" id="GO:0020037">
    <property type="term" value="F:heme binding"/>
    <property type="evidence" value="ECO:0007669"/>
    <property type="project" value="InterPro"/>
</dbReference>
<dbReference type="Gene3D" id="1.10.630.10">
    <property type="entry name" value="Cytochrome P450"/>
    <property type="match status" value="1"/>
</dbReference>
<name>A0AAD4GF67_BOLED</name>
<evidence type="ECO:0000256" key="8">
    <source>
        <dbReference type="ARBA" id="ARBA00023033"/>
    </source>
</evidence>
<comment type="caution">
    <text evidence="12">The sequence shown here is derived from an EMBL/GenBank/DDBJ whole genome shotgun (WGS) entry which is preliminary data.</text>
</comment>
<evidence type="ECO:0000313" key="13">
    <source>
        <dbReference type="Proteomes" id="UP001194468"/>
    </source>
</evidence>
<evidence type="ECO:0000313" key="12">
    <source>
        <dbReference type="EMBL" id="KAF8440343.1"/>
    </source>
</evidence>
<keyword evidence="4 9" id="KW-0349">Heme</keyword>
<dbReference type="GO" id="GO:0016705">
    <property type="term" value="F:oxidoreductase activity, acting on paired donors, with incorporation or reduction of molecular oxygen"/>
    <property type="evidence" value="ECO:0007669"/>
    <property type="project" value="InterPro"/>
</dbReference>
<keyword evidence="6 10" id="KW-0560">Oxidoreductase</keyword>
<keyword evidence="13" id="KW-1185">Reference proteome</keyword>
<evidence type="ECO:0000256" key="1">
    <source>
        <dbReference type="ARBA" id="ARBA00001971"/>
    </source>
</evidence>
<keyword evidence="7 9" id="KW-0408">Iron</keyword>
<dbReference type="PRINTS" id="PR00463">
    <property type="entry name" value="EP450I"/>
</dbReference>
<dbReference type="PROSITE" id="PS00086">
    <property type="entry name" value="CYTOCHROME_P450"/>
    <property type="match status" value="1"/>
</dbReference>
<evidence type="ECO:0000256" key="6">
    <source>
        <dbReference type="ARBA" id="ARBA00023002"/>
    </source>
</evidence>
<keyword evidence="5 9" id="KW-0479">Metal-binding</keyword>
<dbReference type="PRINTS" id="PR00385">
    <property type="entry name" value="P450"/>
</dbReference>
<accession>A0AAD4GF67</accession>
<dbReference type="AlphaFoldDB" id="A0AAD4GF67"/>
<dbReference type="SUPFAM" id="SSF48264">
    <property type="entry name" value="Cytochrome P450"/>
    <property type="match status" value="1"/>
</dbReference>
<evidence type="ECO:0000256" key="11">
    <source>
        <dbReference type="SAM" id="Phobius"/>
    </source>
</evidence>
<dbReference type="EMBL" id="WHUW01000012">
    <property type="protein sequence ID" value="KAF8440343.1"/>
    <property type="molecule type" value="Genomic_DNA"/>
</dbReference>
<evidence type="ECO:0000256" key="9">
    <source>
        <dbReference type="PIRSR" id="PIRSR602401-1"/>
    </source>
</evidence>
<dbReference type="InterPro" id="IPR050364">
    <property type="entry name" value="Cytochrome_P450_fung"/>
</dbReference>
<dbReference type="CDD" id="cd11065">
    <property type="entry name" value="CYP64-like"/>
    <property type="match status" value="1"/>
</dbReference>
<evidence type="ECO:0000256" key="7">
    <source>
        <dbReference type="ARBA" id="ARBA00023004"/>
    </source>
</evidence>
<organism evidence="12 13">
    <name type="scientific">Boletus edulis BED1</name>
    <dbReference type="NCBI Taxonomy" id="1328754"/>
    <lineage>
        <taxon>Eukaryota</taxon>
        <taxon>Fungi</taxon>
        <taxon>Dikarya</taxon>
        <taxon>Basidiomycota</taxon>
        <taxon>Agaricomycotina</taxon>
        <taxon>Agaricomycetes</taxon>
        <taxon>Agaricomycetidae</taxon>
        <taxon>Boletales</taxon>
        <taxon>Boletineae</taxon>
        <taxon>Boletaceae</taxon>
        <taxon>Boletoideae</taxon>
        <taxon>Boletus</taxon>
    </lineage>
</organism>
<evidence type="ECO:0000256" key="10">
    <source>
        <dbReference type="RuleBase" id="RU000461"/>
    </source>
</evidence>
<keyword evidence="11" id="KW-0472">Membrane</keyword>
<dbReference type="PANTHER" id="PTHR46300:SF7">
    <property type="entry name" value="P450, PUTATIVE (EUROFUNG)-RELATED"/>
    <property type="match status" value="1"/>
</dbReference>
<dbReference type="InterPro" id="IPR017972">
    <property type="entry name" value="Cyt_P450_CS"/>
</dbReference>
<keyword evidence="11" id="KW-0812">Transmembrane</keyword>
<comment type="similarity">
    <text evidence="3 10">Belongs to the cytochrome P450 family.</text>
</comment>
<reference evidence="12" key="1">
    <citation type="submission" date="2019-10" db="EMBL/GenBank/DDBJ databases">
        <authorList>
            <consortium name="DOE Joint Genome Institute"/>
            <person name="Kuo A."/>
            <person name="Miyauchi S."/>
            <person name="Kiss E."/>
            <person name="Drula E."/>
            <person name="Kohler A."/>
            <person name="Sanchez-Garcia M."/>
            <person name="Andreopoulos B."/>
            <person name="Barry K.W."/>
            <person name="Bonito G."/>
            <person name="Buee M."/>
            <person name="Carver A."/>
            <person name="Chen C."/>
            <person name="Cichocki N."/>
            <person name="Clum A."/>
            <person name="Culley D."/>
            <person name="Crous P.W."/>
            <person name="Fauchery L."/>
            <person name="Girlanda M."/>
            <person name="Hayes R."/>
            <person name="Keri Z."/>
            <person name="LaButti K."/>
            <person name="Lipzen A."/>
            <person name="Lombard V."/>
            <person name="Magnuson J."/>
            <person name="Maillard F."/>
            <person name="Morin E."/>
            <person name="Murat C."/>
            <person name="Nolan M."/>
            <person name="Ohm R."/>
            <person name="Pangilinan J."/>
            <person name="Pereira M."/>
            <person name="Perotto S."/>
            <person name="Peter M."/>
            <person name="Riley R."/>
            <person name="Sitrit Y."/>
            <person name="Stielow B."/>
            <person name="Szollosi G."/>
            <person name="Zifcakova L."/>
            <person name="Stursova M."/>
            <person name="Spatafora J.W."/>
            <person name="Tedersoo L."/>
            <person name="Vaario L.-M."/>
            <person name="Yamada A."/>
            <person name="Yan M."/>
            <person name="Wang P."/>
            <person name="Xu J."/>
            <person name="Bruns T."/>
            <person name="Baldrian P."/>
            <person name="Vilgalys R."/>
            <person name="Henrissat B."/>
            <person name="Grigoriev I.V."/>
            <person name="Hibbett D."/>
            <person name="Nagy L.G."/>
            <person name="Martin F.M."/>
        </authorList>
    </citation>
    <scope>NUCLEOTIDE SEQUENCE</scope>
    <source>
        <strain evidence="12">BED1</strain>
    </source>
</reference>
<proteinExistence type="inferred from homology"/>
<dbReference type="GO" id="GO:0004497">
    <property type="term" value="F:monooxygenase activity"/>
    <property type="evidence" value="ECO:0007669"/>
    <property type="project" value="UniProtKB-KW"/>
</dbReference>
<keyword evidence="8 10" id="KW-0503">Monooxygenase</keyword>
<dbReference type="InterPro" id="IPR036396">
    <property type="entry name" value="Cyt_P450_sf"/>
</dbReference>
<gene>
    <name evidence="12" type="ORF">L210DRAFT_3539402</name>
</gene>
<dbReference type="InterPro" id="IPR001128">
    <property type="entry name" value="Cyt_P450"/>
</dbReference>
<feature type="transmembrane region" description="Helical" evidence="11">
    <location>
        <begin position="19"/>
        <end position="40"/>
    </location>
</feature>
<dbReference type="GO" id="GO:0005506">
    <property type="term" value="F:iron ion binding"/>
    <property type="evidence" value="ECO:0007669"/>
    <property type="project" value="InterPro"/>
</dbReference>
<evidence type="ECO:0000256" key="5">
    <source>
        <dbReference type="ARBA" id="ARBA00022723"/>
    </source>
</evidence>
<dbReference type="Pfam" id="PF00067">
    <property type="entry name" value="p450"/>
    <property type="match status" value="1"/>
</dbReference>
<protein>
    <submittedName>
        <fullName evidence="12">Cytochrome P450</fullName>
    </submittedName>
</protein>
<feature type="binding site" description="axial binding residue" evidence="9">
    <location>
        <position position="455"/>
    </location>
    <ligand>
        <name>heme</name>
        <dbReference type="ChEBI" id="CHEBI:30413"/>
    </ligand>
    <ligandPart>
        <name>Fe</name>
        <dbReference type="ChEBI" id="CHEBI:18248"/>
    </ligandPart>
</feature>
<comment type="cofactor">
    <cofactor evidence="1 9">
        <name>heme</name>
        <dbReference type="ChEBI" id="CHEBI:30413"/>
    </cofactor>
</comment>
<dbReference type="PANTHER" id="PTHR46300">
    <property type="entry name" value="P450, PUTATIVE (EUROFUNG)-RELATED-RELATED"/>
    <property type="match status" value="1"/>
</dbReference>
<keyword evidence="11" id="KW-1133">Transmembrane helix</keyword>
<sequence>MDINSIAPYTDRQQEMSTISSPTLFSIFTVSAIALFAGYAKRKSLRPLSYPPGPKGLPFLGSIFEINASEPWLTFTRWAQTHGDLVYCTLFGRPFLIIQTTDVAKALLEQRSTVYSDRPPVKVHKDVGSEFNSALLRYGEKWRLHRRLFHQSFRADAAQDYLPTQLRKARQLLIGIYNSPDRYQRQIELYASGVIMSAVYDYETIPNDDPLVLAAERAIDVFVKVAGPSTAALLEAFPFLLKLPAWFPGATLKRMAIQAKSNLHEMMDVPFRYARDRVMSSVSGRCMVSESLKRFPESNTEGFQVALKSSSATAFIAGVETTASTLIIFVLAMMRYPEVQERAQKEIDAVIGTHRLPNFDDRSSLSYIDAVLRETLRWHPVFPLCLPHYTTKSDVYEGKYIPEGCVVLANVWAMSRDEVKYPNPTEFIPERFIDQDGQLNNDSVALAFGFGRRVCVARHFADASVWMAIVHLLAVFKFMKPLDENGVEMDPNPEWSTGVVSHPLELKCRVVPRIPGMDADKLMEMTQCSD</sequence>
<evidence type="ECO:0000256" key="2">
    <source>
        <dbReference type="ARBA" id="ARBA00005179"/>
    </source>
</evidence>
<evidence type="ECO:0000256" key="3">
    <source>
        <dbReference type="ARBA" id="ARBA00010617"/>
    </source>
</evidence>